<gene>
    <name evidence="1" type="ORF">A3A60_00275</name>
</gene>
<dbReference type="Proteomes" id="UP000179227">
    <property type="component" value="Unassembled WGS sequence"/>
</dbReference>
<dbReference type="EMBL" id="MFBS01000036">
    <property type="protein sequence ID" value="OGE08463.1"/>
    <property type="molecule type" value="Genomic_DNA"/>
</dbReference>
<accession>A0A1F5HWH3</accession>
<sequence>MNTKSITQQAAQMIAEPLETLTSQVARPLADEAISEFGVFFGSPKKLGQRPKTLAQDDLMRARNEEKIHEMEAKDEQNTKERISRIRQEYKMYDIKVAKEDESMYSEVTQLQEEIVKLAKSAGVDTKAHIENVPKKVGVLHIKVLTAIIRTLRVKAEESKSAQDLVAQRQNSKPATGMLAWVSGKQMKVHEQGTLQLQG</sequence>
<evidence type="ECO:0000313" key="1">
    <source>
        <dbReference type="EMBL" id="OGE08463.1"/>
    </source>
</evidence>
<dbReference type="AlphaFoldDB" id="A0A1F5HWH3"/>
<reference evidence="1 2" key="1">
    <citation type="journal article" date="2016" name="Nat. Commun.">
        <title>Thousands of microbial genomes shed light on interconnected biogeochemical processes in an aquifer system.</title>
        <authorList>
            <person name="Anantharaman K."/>
            <person name="Brown C.T."/>
            <person name="Hug L.A."/>
            <person name="Sharon I."/>
            <person name="Castelle C.J."/>
            <person name="Probst A.J."/>
            <person name="Thomas B.C."/>
            <person name="Singh A."/>
            <person name="Wilkins M.J."/>
            <person name="Karaoz U."/>
            <person name="Brodie E.L."/>
            <person name="Williams K.H."/>
            <person name="Hubbard S.S."/>
            <person name="Banfield J.F."/>
        </authorList>
    </citation>
    <scope>NUCLEOTIDE SEQUENCE [LARGE SCALE GENOMIC DNA]</scope>
</reference>
<protein>
    <recommendedName>
        <fullName evidence="3">DUF5660 domain-containing protein</fullName>
    </recommendedName>
</protein>
<name>A0A1F5HWH3_9BACT</name>
<comment type="caution">
    <text evidence="1">The sequence shown here is derived from an EMBL/GenBank/DDBJ whole genome shotgun (WGS) entry which is preliminary data.</text>
</comment>
<evidence type="ECO:0008006" key="3">
    <source>
        <dbReference type="Google" id="ProtNLM"/>
    </source>
</evidence>
<organism evidence="1 2">
    <name type="scientific">Candidatus Curtissbacteria bacterium RIFCSPLOWO2_01_FULL_42_26</name>
    <dbReference type="NCBI Taxonomy" id="1797729"/>
    <lineage>
        <taxon>Bacteria</taxon>
        <taxon>Candidatus Curtissiibacteriota</taxon>
    </lineage>
</organism>
<evidence type="ECO:0000313" key="2">
    <source>
        <dbReference type="Proteomes" id="UP000179227"/>
    </source>
</evidence>
<proteinExistence type="predicted"/>